<reference evidence="1 2" key="1">
    <citation type="submission" date="2015-07" db="EMBL/GenBank/DDBJ databases">
        <title>Emmonsia species relationships and genome sequence.</title>
        <authorList>
            <consortium name="The Broad Institute Genomics Platform"/>
            <person name="Cuomo C.A."/>
            <person name="Munoz J.F."/>
            <person name="Imamovic A."/>
            <person name="Priest M.E."/>
            <person name="Young S."/>
            <person name="Clay O.K."/>
            <person name="McEwen J.G."/>
        </authorList>
    </citation>
    <scope>NUCLEOTIDE SEQUENCE [LARGE SCALE GENOMIC DNA]</scope>
    <source>
        <strain evidence="1 2">UAMH 9510</strain>
    </source>
</reference>
<comment type="caution">
    <text evidence="1">The sequence shown here is derived from an EMBL/GenBank/DDBJ whole genome shotgun (WGS) entry which is preliminary data.</text>
</comment>
<dbReference type="Proteomes" id="UP000182235">
    <property type="component" value="Unassembled WGS sequence"/>
</dbReference>
<dbReference type="VEuPathDB" id="FungiDB:AJ78_08503"/>
<gene>
    <name evidence="1" type="ORF">AJ78_08503</name>
</gene>
<sequence>MANVDFDQAELELGEQPNMGPLTDGFKQAVTGLFQASSELEKFRNIPASAQSSAILSQLSQMQNPRAGGQALYQWVPGATDVKPVVLRSSSLVVKSRSPASSHAMTQLNLTPLLDFRIRRLEHRICVFVLTALNLPNDGTTAEKKRQRRLYIELPDVE</sequence>
<dbReference type="EMBL" id="LGRN01000771">
    <property type="protein sequence ID" value="OJD10509.1"/>
    <property type="molecule type" value="Genomic_DNA"/>
</dbReference>
<protein>
    <submittedName>
        <fullName evidence="1">Uncharacterized protein</fullName>
    </submittedName>
</protein>
<name>A0A1J9Q5T5_9EURO</name>
<organism evidence="1 2">
    <name type="scientific">Emergomyces pasteurianus Ep9510</name>
    <dbReference type="NCBI Taxonomy" id="1447872"/>
    <lineage>
        <taxon>Eukaryota</taxon>
        <taxon>Fungi</taxon>
        <taxon>Dikarya</taxon>
        <taxon>Ascomycota</taxon>
        <taxon>Pezizomycotina</taxon>
        <taxon>Eurotiomycetes</taxon>
        <taxon>Eurotiomycetidae</taxon>
        <taxon>Onygenales</taxon>
        <taxon>Ajellomycetaceae</taxon>
        <taxon>Emergomyces</taxon>
    </lineage>
</organism>
<dbReference type="OrthoDB" id="4159080at2759"/>
<dbReference type="AlphaFoldDB" id="A0A1J9Q5T5"/>
<keyword evidence="2" id="KW-1185">Reference proteome</keyword>
<evidence type="ECO:0000313" key="2">
    <source>
        <dbReference type="Proteomes" id="UP000182235"/>
    </source>
</evidence>
<proteinExistence type="predicted"/>
<evidence type="ECO:0000313" key="1">
    <source>
        <dbReference type="EMBL" id="OJD10509.1"/>
    </source>
</evidence>
<accession>A0A1J9Q5T5</accession>